<evidence type="ECO:0000256" key="2">
    <source>
        <dbReference type="PIRNR" id="PIRNR002070"/>
    </source>
</evidence>
<dbReference type="Proteomes" id="UP000597877">
    <property type="component" value="Unassembled WGS sequence"/>
</dbReference>
<dbReference type="InterPro" id="IPR000424">
    <property type="entry name" value="Primosome_PriB/ssb"/>
</dbReference>
<dbReference type="Pfam" id="PF00436">
    <property type="entry name" value="SSB"/>
    <property type="match status" value="1"/>
</dbReference>
<keyword evidence="5" id="KW-1185">Reference proteome</keyword>
<protein>
    <recommendedName>
        <fullName evidence="2 3">Single-stranded DNA-binding protein</fullName>
    </recommendedName>
</protein>
<keyword evidence="1 2" id="KW-0238">DNA-binding</keyword>
<reference evidence="4 5" key="1">
    <citation type="submission" date="2020-08" db="EMBL/GenBank/DDBJ databases">
        <title>Genome public.</title>
        <authorList>
            <person name="Liu C."/>
            <person name="Sun Q."/>
        </authorList>
    </citation>
    <scope>NUCLEOTIDE SEQUENCE [LARGE SCALE GENOMIC DNA]</scope>
    <source>
        <strain evidence="4 5">BX4</strain>
    </source>
</reference>
<proteinExistence type="predicted"/>
<sequence>MNRVQVSGRLTSDPEIKTFSKNRNDSVVEGKVASFMLAIDVVAGRKQDEALFLRCAAFDGIANIIEEHVKKGNKIIAEGHLKGESYTKDDKKIYAIKLIIDNVEFCDSKIKNEVDNNEGFVDIPKGQLDDALPTPF</sequence>
<evidence type="ECO:0000313" key="4">
    <source>
        <dbReference type="EMBL" id="MBC5666739.1"/>
    </source>
</evidence>
<dbReference type="InterPro" id="IPR012340">
    <property type="entry name" value="NA-bd_OB-fold"/>
</dbReference>
<dbReference type="PROSITE" id="PS50935">
    <property type="entry name" value="SSB"/>
    <property type="match status" value="1"/>
</dbReference>
<organism evidence="4 5">
    <name type="scientific">Eubacterium segne</name>
    <dbReference type="NCBI Taxonomy" id="2763045"/>
    <lineage>
        <taxon>Bacteria</taxon>
        <taxon>Bacillati</taxon>
        <taxon>Bacillota</taxon>
        <taxon>Clostridia</taxon>
        <taxon>Eubacteriales</taxon>
        <taxon>Eubacteriaceae</taxon>
        <taxon>Eubacterium</taxon>
    </lineage>
</organism>
<dbReference type="RefSeq" id="WP_186839882.1">
    <property type="nucleotide sequence ID" value="NZ_JACOOZ010000001.1"/>
</dbReference>
<accession>A0ABR7F191</accession>
<dbReference type="CDD" id="cd04496">
    <property type="entry name" value="SSB_OBF"/>
    <property type="match status" value="1"/>
</dbReference>
<dbReference type="GO" id="GO:0003677">
    <property type="term" value="F:DNA binding"/>
    <property type="evidence" value="ECO:0007669"/>
    <property type="project" value="UniProtKB-KW"/>
</dbReference>
<comment type="caution">
    <text evidence="4">The sequence shown here is derived from an EMBL/GenBank/DDBJ whole genome shotgun (WGS) entry which is preliminary data.</text>
</comment>
<name>A0ABR7F191_9FIRM</name>
<evidence type="ECO:0000256" key="3">
    <source>
        <dbReference type="RuleBase" id="RU000524"/>
    </source>
</evidence>
<dbReference type="EMBL" id="JACOOZ010000001">
    <property type="protein sequence ID" value="MBC5666739.1"/>
    <property type="molecule type" value="Genomic_DNA"/>
</dbReference>
<gene>
    <name evidence="4" type="ORF">H8S00_01845</name>
</gene>
<dbReference type="PIRSF" id="PIRSF002070">
    <property type="entry name" value="SSB"/>
    <property type="match status" value="1"/>
</dbReference>
<evidence type="ECO:0000313" key="5">
    <source>
        <dbReference type="Proteomes" id="UP000597877"/>
    </source>
</evidence>
<dbReference type="Gene3D" id="2.40.50.140">
    <property type="entry name" value="Nucleic acid-binding proteins"/>
    <property type="match status" value="1"/>
</dbReference>
<dbReference type="NCBIfam" id="TIGR00621">
    <property type="entry name" value="ssb"/>
    <property type="match status" value="1"/>
</dbReference>
<dbReference type="SUPFAM" id="SSF50249">
    <property type="entry name" value="Nucleic acid-binding proteins"/>
    <property type="match status" value="1"/>
</dbReference>
<evidence type="ECO:0000256" key="1">
    <source>
        <dbReference type="ARBA" id="ARBA00023125"/>
    </source>
</evidence>
<dbReference type="InterPro" id="IPR011344">
    <property type="entry name" value="ssDNA-bd"/>
</dbReference>